<dbReference type="FunFam" id="2.30.38.10:FF:000001">
    <property type="entry name" value="Non-ribosomal peptide synthetase PvdI"/>
    <property type="match status" value="1"/>
</dbReference>
<dbReference type="GO" id="GO:0043041">
    <property type="term" value="P:amino acid activation for nonribosomal peptide biosynthetic process"/>
    <property type="evidence" value="ECO:0007669"/>
    <property type="project" value="UniProtKB-ARBA"/>
</dbReference>
<evidence type="ECO:0000256" key="2">
    <source>
        <dbReference type="ARBA" id="ARBA00006432"/>
    </source>
</evidence>
<comment type="similarity">
    <text evidence="2">Belongs to the ATP-dependent AMP-binding enzyme family.</text>
</comment>
<dbReference type="Gene3D" id="3.30.300.30">
    <property type="match status" value="1"/>
</dbReference>
<evidence type="ECO:0000313" key="9">
    <source>
        <dbReference type="EMBL" id="AKF96328.1"/>
    </source>
</evidence>
<dbReference type="SUPFAM" id="SSF56801">
    <property type="entry name" value="Acetyl-CoA synthetase-like"/>
    <property type="match status" value="1"/>
</dbReference>
<keyword evidence="6" id="KW-0045">Antibiotic biosynthesis</keyword>
<reference evidence="9" key="1">
    <citation type="submission" date="2015-03" db="EMBL/GenBank/DDBJ databases">
        <title>MIGS Cultured Bacterial/Archaeal sample from Brevibacillus laterosporus.</title>
        <authorList>
            <person name="Zeng D."/>
            <person name="Zhu L."/>
            <person name="Dong G."/>
            <person name="Ye W."/>
            <person name="Ren D."/>
            <person name="Wu L."/>
            <person name="Xu J."/>
            <person name="Li G."/>
            <person name="Guo L."/>
        </authorList>
    </citation>
    <scope>NUCLEOTIDE SEQUENCE</scope>
    <source>
        <strain evidence="9">B9</strain>
        <plasmid evidence="9">unnamed2</plasmid>
    </source>
</reference>
<geneLocation type="plasmid" evidence="9">
    <name>unnamed2</name>
</geneLocation>
<comment type="cofactor">
    <cofactor evidence="1">
        <name>pantetheine 4'-phosphate</name>
        <dbReference type="ChEBI" id="CHEBI:47942"/>
    </cofactor>
</comment>
<dbReference type="PANTHER" id="PTHR44845">
    <property type="entry name" value="CARRIER DOMAIN-CONTAINING PROTEIN"/>
    <property type="match status" value="1"/>
</dbReference>
<dbReference type="NCBIfam" id="TIGR01733">
    <property type="entry name" value="AA-adenyl-dom"/>
    <property type="match status" value="1"/>
</dbReference>
<dbReference type="InterPro" id="IPR045851">
    <property type="entry name" value="AMP-bd_C_sf"/>
</dbReference>
<dbReference type="EMBL" id="CP011076">
    <property type="protein sequence ID" value="AKF96328.1"/>
    <property type="molecule type" value="Genomic_DNA"/>
</dbReference>
<dbReference type="Pfam" id="PF13193">
    <property type="entry name" value="AMP-binding_C"/>
    <property type="match status" value="1"/>
</dbReference>
<dbReference type="InterPro" id="IPR025110">
    <property type="entry name" value="AMP-bd_C"/>
</dbReference>
<organism evidence="9">
    <name type="scientific">Brevibacillus laterosporus</name>
    <name type="common">Bacillus laterosporus</name>
    <dbReference type="NCBI Taxonomy" id="1465"/>
    <lineage>
        <taxon>Bacteria</taxon>
        <taxon>Bacillati</taxon>
        <taxon>Bacillota</taxon>
        <taxon>Bacilli</taxon>
        <taxon>Bacillales</taxon>
        <taxon>Paenibacillaceae</taxon>
        <taxon>Brevibacillus</taxon>
    </lineage>
</organism>
<evidence type="ECO:0000259" key="7">
    <source>
        <dbReference type="Pfam" id="PF00501"/>
    </source>
</evidence>
<evidence type="ECO:0000256" key="3">
    <source>
        <dbReference type="ARBA" id="ARBA00022450"/>
    </source>
</evidence>
<dbReference type="GO" id="GO:0044550">
    <property type="term" value="P:secondary metabolite biosynthetic process"/>
    <property type="evidence" value="ECO:0007669"/>
    <property type="project" value="UniProtKB-ARBA"/>
</dbReference>
<protein>
    <submittedName>
        <fullName evidence="9">Peptide synthetase</fullName>
    </submittedName>
</protein>
<keyword evidence="3" id="KW-0596">Phosphopantetheine</keyword>
<evidence type="ECO:0000259" key="8">
    <source>
        <dbReference type="Pfam" id="PF13193"/>
    </source>
</evidence>
<sequence length="531" mass="60378">MSKSNLFVSEADRQQILFLQKNKTKVDYPKNKTIYQLFEEQVAVAPDAIAAIYKDQTITYQELNRKANQLARRIRAHGIGPDHIVAIMLERSLEMIIGIFAIIKAGGAYLPITPSNPEKRIRYMLEDSGCKLMLTKREVMHSYDIPTIFLEDENLYKGDSDNLSCTNGPTDLAYVIYTSGSTGRPKGVMIEHHSLVNRLHWMQQAYPLDTNDVILQKTPFGFDVSVWEMFWWSIVGAKVCFLLPNFERFPQAIVETAMKNKITVMHFVPSMMNAFLNYLQDAGEEEIRRLRCLKQVFVSGEALTPNHVKKFNQVLHETNGTKLTNLYGPTEATIDVTYYDCPMNEEVKRVPIGKPIHNTSMYIIQEDQLQLSGELGELCIGGVGLARGYLNNPALTAEKFVENPFILGEKMYKTGDLARFLPDGNIEYLGRLDHQVKIRGLRIELGEIEATITDFEPIDQCVVTVNEQSETIVHLVAYVVSKKEFSVSDLKRFVKERLPEYMVPSIYMTLESLPLTSNGKIDRKSLPDPQS</sequence>
<dbReference type="FunFam" id="3.40.50.980:FF:000002">
    <property type="entry name" value="Enterobactin synthetase component F"/>
    <property type="match status" value="1"/>
</dbReference>
<dbReference type="PANTHER" id="PTHR44845:SF7">
    <property type="entry name" value="PLIPASTATIN SYNTHASE SUBUNIT D"/>
    <property type="match status" value="1"/>
</dbReference>
<dbReference type="PROSITE" id="PS00455">
    <property type="entry name" value="AMP_BINDING"/>
    <property type="match status" value="1"/>
</dbReference>
<keyword evidence="9" id="KW-0614">Plasmid</keyword>
<dbReference type="GO" id="GO:0017000">
    <property type="term" value="P:antibiotic biosynthetic process"/>
    <property type="evidence" value="ECO:0007669"/>
    <property type="project" value="UniProtKB-KW"/>
</dbReference>
<dbReference type="CDD" id="cd05930">
    <property type="entry name" value="A_NRPS"/>
    <property type="match status" value="1"/>
</dbReference>
<dbReference type="InterPro" id="IPR020845">
    <property type="entry name" value="AMP-binding_CS"/>
</dbReference>
<dbReference type="FunFam" id="3.40.50.12780:FF:000012">
    <property type="entry name" value="Non-ribosomal peptide synthetase"/>
    <property type="match status" value="1"/>
</dbReference>
<keyword evidence="4" id="KW-0597">Phosphoprotein</keyword>
<dbReference type="GO" id="GO:0016874">
    <property type="term" value="F:ligase activity"/>
    <property type="evidence" value="ECO:0007669"/>
    <property type="project" value="UniProtKB-KW"/>
</dbReference>
<gene>
    <name evidence="9" type="ORF">EX87_22660</name>
</gene>
<proteinExistence type="inferred from homology"/>
<dbReference type="RefSeq" id="WP_051870701.1">
    <property type="nucleotide sequence ID" value="NZ_CP011076.1"/>
</dbReference>
<evidence type="ECO:0000256" key="6">
    <source>
        <dbReference type="ARBA" id="ARBA00023194"/>
    </source>
</evidence>
<dbReference type="InterPro" id="IPR020459">
    <property type="entry name" value="AMP-binding"/>
</dbReference>
<dbReference type="InterPro" id="IPR010071">
    <property type="entry name" value="AA_adenyl_dom"/>
</dbReference>
<keyword evidence="5" id="KW-0436">Ligase</keyword>
<dbReference type="FunFam" id="3.30.300.30:FF:000010">
    <property type="entry name" value="Enterobactin synthetase component F"/>
    <property type="match status" value="1"/>
</dbReference>
<evidence type="ECO:0000256" key="5">
    <source>
        <dbReference type="ARBA" id="ARBA00022598"/>
    </source>
</evidence>
<accession>A0A0F7EJG3</accession>
<name>A0A0F7EJG3_BRELA</name>
<dbReference type="Gene3D" id="3.40.50.980">
    <property type="match status" value="2"/>
</dbReference>
<feature type="domain" description="AMP-dependent synthetase/ligase" evidence="7">
    <location>
        <begin position="38"/>
        <end position="390"/>
    </location>
</feature>
<evidence type="ECO:0000256" key="4">
    <source>
        <dbReference type="ARBA" id="ARBA00022553"/>
    </source>
</evidence>
<dbReference type="PRINTS" id="PR00154">
    <property type="entry name" value="AMPBINDING"/>
</dbReference>
<dbReference type="FunFam" id="3.40.50.980:FF:000001">
    <property type="entry name" value="Non-ribosomal peptide synthetase"/>
    <property type="match status" value="1"/>
</dbReference>
<dbReference type="Gene3D" id="2.30.38.10">
    <property type="entry name" value="Luciferase, Domain 3"/>
    <property type="match status" value="1"/>
</dbReference>
<dbReference type="Pfam" id="PF00501">
    <property type="entry name" value="AMP-binding"/>
    <property type="match status" value="1"/>
</dbReference>
<dbReference type="AlphaFoldDB" id="A0A0F7EJG3"/>
<evidence type="ECO:0000256" key="1">
    <source>
        <dbReference type="ARBA" id="ARBA00001957"/>
    </source>
</evidence>
<dbReference type="InterPro" id="IPR000873">
    <property type="entry name" value="AMP-dep_synth/lig_dom"/>
</dbReference>
<feature type="domain" description="AMP-binding enzyme C-terminal" evidence="8">
    <location>
        <begin position="447"/>
        <end position="520"/>
    </location>
</feature>